<accession>A0ABV2SNE2</accession>
<reference evidence="13 14" key="1">
    <citation type="submission" date="2024-06" db="EMBL/GenBank/DDBJ databases">
        <title>Genomic Encyclopedia of Type Strains, Phase V (KMG-V): Genome sequencing to study the core and pangenomes of soil and plant-associated prokaryotes.</title>
        <authorList>
            <person name="Whitman W."/>
        </authorList>
    </citation>
    <scope>NUCLEOTIDE SEQUENCE [LARGE SCALE GENOMIC DNA]</scope>
    <source>
        <strain evidence="13 14">NE40</strain>
    </source>
</reference>
<feature type="domain" description="Bacterial surface antigen (D15)" evidence="11">
    <location>
        <begin position="285"/>
        <end position="576"/>
    </location>
</feature>
<comment type="similarity">
    <text evidence="2">Belongs to the TamA family.</text>
</comment>
<keyword evidence="6" id="KW-0732">Signal</keyword>
<dbReference type="Pfam" id="PF01103">
    <property type="entry name" value="Omp85"/>
    <property type="match status" value="1"/>
</dbReference>
<dbReference type="Gene3D" id="2.40.160.50">
    <property type="entry name" value="membrane protein fhac: a member of the omp85/tpsb transporter family"/>
    <property type="match status" value="1"/>
</dbReference>
<evidence type="ECO:0000259" key="12">
    <source>
        <dbReference type="Pfam" id="PF17243"/>
    </source>
</evidence>
<comment type="subcellular location">
    <subcellularLocation>
        <location evidence="1">Cell outer membrane</location>
    </subcellularLocation>
</comment>
<proteinExistence type="inferred from homology"/>
<evidence type="ECO:0000256" key="3">
    <source>
        <dbReference type="ARBA" id="ARBA00015419"/>
    </source>
</evidence>
<keyword evidence="14" id="KW-1185">Reference proteome</keyword>
<dbReference type="InterPro" id="IPR000184">
    <property type="entry name" value="Bac_surfAg_D15"/>
</dbReference>
<comment type="caution">
    <text evidence="13">The sequence shown here is derived from an EMBL/GenBank/DDBJ whole genome shotgun (WGS) entry which is preliminary data.</text>
</comment>
<protein>
    <recommendedName>
        <fullName evidence="3">Translocation and assembly module subunit TamA</fullName>
    </recommendedName>
    <alternativeName>
        <fullName evidence="9">Autotransporter assembly factor TamA</fullName>
    </alternativeName>
</protein>
<evidence type="ECO:0000256" key="1">
    <source>
        <dbReference type="ARBA" id="ARBA00004442"/>
    </source>
</evidence>
<name>A0ABV2SNE2_9GAMM</name>
<evidence type="ECO:0000313" key="13">
    <source>
        <dbReference type="EMBL" id="MET4759273.1"/>
    </source>
</evidence>
<comment type="subunit">
    <text evidence="10">Interacts with TamB to form the translocation and assembly module (TAM).</text>
</comment>
<organism evidence="13 14">
    <name type="scientific">Endozoicomonas lisbonensis</name>
    <dbReference type="NCBI Taxonomy" id="3120522"/>
    <lineage>
        <taxon>Bacteria</taxon>
        <taxon>Pseudomonadati</taxon>
        <taxon>Pseudomonadota</taxon>
        <taxon>Gammaproteobacteria</taxon>
        <taxon>Oceanospirillales</taxon>
        <taxon>Endozoicomonadaceae</taxon>
        <taxon>Endozoicomonas</taxon>
    </lineage>
</organism>
<evidence type="ECO:0000256" key="6">
    <source>
        <dbReference type="ARBA" id="ARBA00022729"/>
    </source>
</evidence>
<feature type="domain" description="TamA POTRA" evidence="12">
    <location>
        <begin position="32"/>
        <end position="103"/>
    </location>
</feature>
<keyword evidence="4" id="KW-1134">Transmembrane beta strand</keyword>
<evidence type="ECO:0000256" key="5">
    <source>
        <dbReference type="ARBA" id="ARBA00022692"/>
    </source>
</evidence>
<evidence type="ECO:0000256" key="4">
    <source>
        <dbReference type="ARBA" id="ARBA00022452"/>
    </source>
</evidence>
<evidence type="ECO:0000256" key="9">
    <source>
        <dbReference type="ARBA" id="ARBA00033063"/>
    </source>
</evidence>
<dbReference type="PANTHER" id="PTHR12815:SF47">
    <property type="entry name" value="TRANSLOCATION AND ASSEMBLY MODULE SUBUNIT TAMA"/>
    <property type="match status" value="1"/>
</dbReference>
<evidence type="ECO:0000256" key="10">
    <source>
        <dbReference type="ARBA" id="ARBA00093548"/>
    </source>
</evidence>
<evidence type="ECO:0000256" key="2">
    <source>
        <dbReference type="ARBA" id="ARBA00010248"/>
    </source>
</evidence>
<evidence type="ECO:0000256" key="8">
    <source>
        <dbReference type="ARBA" id="ARBA00023237"/>
    </source>
</evidence>
<keyword evidence="8" id="KW-0998">Cell outer membrane</keyword>
<dbReference type="Gene3D" id="3.10.20.310">
    <property type="entry name" value="membrane protein fhac"/>
    <property type="match status" value="3"/>
</dbReference>
<evidence type="ECO:0000313" key="14">
    <source>
        <dbReference type="Proteomes" id="UP001549366"/>
    </source>
</evidence>
<keyword evidence="7" id="KW-0472">Membrane</keyword>
<dbReference type="PANTHER" id="PTHR12815">
    <property type="entry name" value="SORTING AND ASSEMBLY MACHINERY SAMM50 PROTEIN FAMILY MEMBER"/>
    <property type="match status" value="1"/>
</dbReference>
<dbReference type="RefSeq" id="WP_354009276.1">
    <property type="nucleotide sequence ID" value="NZ_JBEWTA010000001.1"/>
</dbReference>
<dbReference type="InterPro" id="IPR039910">
    <property type="entry name" value="D15-like"/>
</dbReference>
<sequence length="579" mass="65678">MSSLTAFCHHTIATLALVWLSLSGYALADPLEYRLSGVDGREEKNIELHLQTLPEMTAEEFPIYKHTIKETVQQALEPFGFYGSVVDLSSPSDRSDFVDIQIELGKPVLIKSVNVLLEGDASREKSFKRLLKAHELMPEHVLEHEDYETLKRVLMTQAQLTGFFDAHWVIATVDVNPAEYSADVHLTLDSGRRYRFGELQYADETSATRRLVEAMLNFRAGDAYDATKLVKLYNDLSATGYFKHVDVQPLRDKAEDYSIPVRIDVTPRRSHEMEAGIGFSTDEGPRVSLRWNKPWVNDRGHSFSADTYLSTKRTELSTSYQIPRGNPLLDFYSLQTGYQHKNLEDTNSRLYSAALHKWHKVPDGWNRDWFIRLEAEHYDQASDRDNSLLLVPGLALSRKNTTGSLNPVRGTAHDLKIELSPGVSGPGSRFIKVWGRTKWLDTFASRHQLLVRLEQGATWVRSVSDLPPSLRFFTGGDQTVRGYDYDTIAPKDRRGKLTGGRYLSVVSFEYAYKLVDKWWLALFTDSGTSTNDYDDAWKVGSGLGVRWITPLGPLRLDLAFAVREPGSPWRLHFTIGPVL</sequence>
<keyword evidence="5" id="KW-0812">Transmembrane</keyword>
<evidence type="ECO:0000259" key="11">
    <source>
        <dbReference type="Pfam" id="PF01103"/>
    </source>
</evidence>
<dbReference type="InterPro" id="IPR035243">
    <property type="entry name" value="TamA_POTRA_Dom_1"/>
</dbReference>
<gene>
    <name evidence="13" type="ORF">V5J35_004465</name>
</gene>
<dbReference type="Proteomes" id="UP001549366">
    <property type="component" value="Unassembled WGS sequence"/>
</dbReference>
<dbReference type="Pfam" id="PF17243">
    <property type="entry name" value="POTRA_TamA_1"/>
    <property type="match status" value="1"/>
</dbReference>
<evidence type="ECO:0000256" key="7">
    <source>
        <dbReference type="ARBA" id="ARBA00023136"/>
    </source>
</evidence>
<dbReference type="EMBL" id="JBEWTB010000002">
    <property type="protein sequence ID" value="MET4759273.1"/>
    <property type="molecule type" value="Genomic_DNA"/>
</dbReference>